<dbReference type="PANTHER" id="PTHR43479:SF11">
    <property type="entry name" value="ACREF_ENVCD OPERON REPRESSOR-RELATED"/>
    <property type="match status" value="1"/>
</dbReference>
<feature type="DNA-binding region" description="H-T-H motif" evidence="4">
    <location>
        <begin position="27"/>
        <end position="46"/>
    </location>
</feature>
<dbReference type="Gene3D" id="1.10.357.10">
    <property type="entry name" value="Tetracycline Repressor, domain 2"/>
    <property type="match status" value="1"/>
</dbReference>
<reference evidence="7" key="1">
    <citation type="journal article" date="2019" name="Int. J. Syst. Evol. Microbiol.">
        <title>The Global Catalogue of Microorganisms (GCM) 10K type strain sequencing project: providing services to taxonomists for standard genome sequencing and annotation.</title>
        <authorList>
            <consortium name="The Broad Institute Genomics Platform"/>
            <consortium name="The Broad Institute Genome Sequencing Center for Infectious Disease"/>
            <person name="Wu L."/>
            <person name="Ma J."/>
        </authorList>
    </citation>
    <scope>NUCLEOTIDE SEQUENCE [LARGE SCALE GENOMIC DNA]</scope>
    <source>
        <strain evidence="7">JCM 17688</strain>
    </source>
</reference>
<gene>
    <name evidence="6" type="ORF">GCM10023147_35160</name>
</gene>
<dbReference type="SUPFAM" id="SSF46689">
    <property type="entry name" value="Homeodomain-like"/>
    <property type="match status" value="1"/>
</dbReference>
<comment type="caution">
    <text evidence="6">The sequence shown here is derived from an EMBL/GenBank/DDBJ whole genome shotgun (WGS) entry which is preliminary data.</text>
</comment>
<keyword evidence="7" id="KW-1185">Reference proteome</keyword>
<dbReference type="Proteomes" id="UP001500635">
    <property type="component" value="Unassembled WGS sequence"/>
</dbReference>
<evidence type="ECO:0000313" key="6">
    <source>
        <dbReference type="EMBL" id="GAA4398680.1"/>
    </source>
</evidence>
<name>A0ABP8K0S9_9ACTN</name>
<proteinExistence type="predicted"/>
<keyword evidence="3" id="KW-0804">Transcription</keyword>
<protein>
    <submittedName>
        <fullName evidence="6">TetR/AcrR family transcriptional regulator</fullName>
    </submittedName>
</protein>
<dbReference type="Pfam" id="PF21943">
    <property type="entry name" value="TetR_C_46"/>
    <property type="match status" value="1"/>
</dbReference>
<sequence length="220" mass="24211">MSPEARRQQFIELGLARLEHVALEQVSIEEIAAEAGVSAGLLFHYFDSKLDFQVALMEEQARIVGDIATPSRAPGDLSEVMPILTETLAAYVDHIVEHRQSLLPILAGVSWSDPRIRDAVKDVREQIVAHFLQYAENIGLTRSREFVLAIHGWIAVVEETMVHWLDEESEFASMTRDEIVAHLATVFIAIASAVGLDLASGAGDRIIDMGPIVDDEPATT</sequence>
<feature type="domain" description="HTH tetR-type" evidence="5">
    <location>
        <begin position="4"/>
        <end position="64"/>
    </location>
</feature>
<keyword evidence="2 4" id="KW-0238">DNA-binding</keyword>
<keyword evidence="1" id="KW-0805">Transcription regulation</keyword>
<dbReference type="PROSITE" id="PS50977">
    <property type="entry name" value="HTH_TETR_2"/>
    <property type="match status" value="1"/>
</dbReference>
<dbReference type="InterPro" id="IPR050624">
    <property type="entry name" value="HTH-type_Tx_Regulator"/>
</dbReference>
<evidence type="ECO:0000256" key="2">
    <source>
        <dbReference type="ARBA" id="ARBA00023125"/>
    </source>
</evidence>
<dbReference type="Pfam" id="PF00440">
    <property type="entry name" value="TetR_N"/>
    <property type="match status" value="1"/>
</dbReference>
<dbReference type="EMBL" id="BAABFR010000064">
    <property type="protein sequence ID" value="GAA4398680.1"/>
    <property type="molecule type" value="Genomic_DNA"/>
</dbReference>
<dbReference type="InterPro" id="IPR009057">
    <property type="entry name" value="Homeodomain-like_sf"/>
</dbReference>
<evidence type="ECO:0000259" key="5">
    <source>
        <dbReference type="PROSITE" id="PS50977"/>
    </source>
</evidence>
<evidence type="ECO:0000256" key="1">
    <source>
        <dbReference type="ARBA" id="ARBA00023015"/>
    </source>
</evidence>
<evidence type="ECO:0000256" key="3">
    <source>
        <dbReference type="ARBA" id="ARBA00023163"/>
    </source>
</evidence>
<organism evidence="6 7">
    <name type="scientific">Tsukamurella soli</name>
    <dbReference type="NCBI Taxonomy" id="644556"/>
    <lineage>
        <taxon>Bacteria</taxon>
        <taxon>Bacillati</taxon>
        <taxon>Actinomycetota</taxon>
        <taxon>Actinomycetes</taxon>
        <taxon>Mycobacteriales</taxon>
        <taxon>Tsukamurellaceae</taxon>
        <taxon>Tsukamurella</taxon>
    </lineage>
</organism>
<evidence type="ECO:0000313" key="7">
    <source>
        <dbReference type="Proteomes" id="UP001500635"/>
    </source>
</evidence>
<accession>A0ABP8K0S9</accession>
<dbReference type="InterPro" id="IPR001647">
    <property type="entry name" value="HTH_TetR"/>
</dbReference>
<dbReference type="PANTHER" id="PTHR43479">
    <property type="entry name" value="ACREF/ENVCD OPERON REPRESSOR-RELATED"/>
    <property type="match status" value="1"/>
</dbReference>
<dbReference type="InterPro" id="IPR054129">
    <property type="entry name" value="DesT_TetR_C"/>
</dbReference>
<evidence type="ECO:0000256" key="4">
    <source>
        <dbReference type="PROSITE-ProRule" id="PRU00335"/>
    </source>
</evidence>